<evidence type="ECO:0000313" key="2">
    <source>
        <dbReference type="Proteomes" id="UP000215506"/>
    </source>
</evidence>
<sequence length="71" mass="8094">MRQLPDMHAVLDFVEVLWTESMDAKELEEWHREMYREETIDMESGELKAVPAGFDAADELAGFDAFAAMGI</sequence>
<dbReference type="Proteomes" id="UP000215506">
    <property type="component" value="Unassembled WGS sequence"/>
</dbReference>
<dbReference type="EMBL" id="NGAF01000085">
    <property type="protein sequence ID" value="OXR39691.1"/>
    <property type="molecule type" value="Genomic_DNA"/>
</dbReference>
<gene>
    <name evidence="1" type="ORF">B7C42_08237</name>
</gene>
<protein>
    <submittedName>
        <fullName evidence="1">Uncharacterized protein</fullName>
    </submittedName>
</protein>
<comment type="caution">
    <text evidence="1">The sequence shown here is derived from an EMBL/GenBank/DDBJ whole genome shotgun (WGS) entry which is preliminary data.</text>
</comment>
<proteinExistence type="predicted"/>
<dbReference type="AlphaFoldDB" id="A0A231GT87"/>
<reference evidence="1 2" key="1">
    <citation type="submission" date="2017-07" db="EMBL/GenBank/DDBJ databases">
        <title>First draft Genome Sequence of Nocardia cerradoensis isolated from human infection.</title>
        <authorList>
            <person name="Carrasco G."/>
        </authorList>
    </citation>
    <scope>NUCLEOTIDE SEQUENCE [LARGE SCALE GENOMIC DNA]</scope>
    <source>
        <strain evidence="1 2">CNM20130759</strain>
    </source>
</reference>
<dbReference type="Pfam" id="PF23888">
    <property type="entry name" value="DUF7240"/>
    <property type="match status" value="1"/>
</dbReference>
<evidence type="ECO:0000313" key="1">
    <source>
        <dbReference type="EMBL" id="OXR39691.1"/>
    </source>
</evidence>
<name>A0A231GT87_9NOCA</name>
<organism evidence="1 2">
    <name type="scientific">Nocardia cerradoensis</name>
    <dbReference type="NCBI Taxonomy" id="85688"/>
    <lineage>
        <taxon>Bacteria</taxon>
        <taxon>Bacillati</taxon>
        <taxon>Actinomycetota</taxon>
        <taxon>Actinomycetes</taxon>
        <taxon>Mycobacteriales</taxon>
        <taxon>Nocardiaceae</taxon>
        <taxon>Nocardia</taxon>
    </lineage>
</organism>
<dbReference type="InterPro" id="IPR055664">
    <property type="entry name" value="DUF7240"/>
</dbReference>
<accession>A0A231GT87</accession>
<keyword evidence="2" id="KW-1185">Reference proteome</keyword>